<evidence type="ECO:0000313" key="1">
    <source>
        <dbReference type="EMBL" id="GLD58300.1"/>
    </source>
</evidence>
<proteinExistence type="predicted"/>
<protein>
    <submittedName>
        <fullName evidence="1">Usherin</fullName>
    </submittedName>
</protein>
<evidence type="ECO:0000313" key="2">
    <source>
        <dbReference type="Proteomes" id="UP001279410"/>
    </source>
</evidence>
<reference evidence="1" key="1">
    <citation type="submission" date="2022-08" db="EMBL/GenBank/DDBJ databases">
        <title>Genome sequencing of akame (Lates japonicus).</title>
        <authorList>
            <person name="Hashiguchi Y."/>
            <person name="Takahashi H."/>
        </authorList>
    </citation>
    <scope>NUCLEOTIDE SEQUENCE</scope>
    <source>
        <strain evidence="1">Kochi</strain>
    </source>
</reference>
<sequence length="124" mass="13715">MQSTQYELEAVNRAGSVSSPWVGIRTLGFSARLANYSGAERQGQALLLSGISLVQMESSRLYLKKRLHTNIYSSTSPLQQLLLLLSLLPGLFIGPDRVSLELHLLQWAPTVDTITSNSINISWE</sequence>
<keyword evidence="2" id="KW-1185">Reference proteome</keyword>
<name>A0AAD3MQ64_LATJO</name>
<organism evidence="1 2">
    <name type="scientific">Lates japonicus</name>
    <name type="common">Japanese lates</name>
    <dbReference type="NCBI Taxonomy" id="270547"/>
    <lineage>
        <taxon>Eukaryota</taxon>
        <taxon>Metazoa</taxon>
        <taxon>Chordata</taxon>
        <taxon>Craniata</taxon>
        <taxon>Vertebrata</taxon>
        <taxon>Euteleostomi</taxon>
        <taxon>Actinopterygii</taxon>
        <taxon>Neopterygii</taxon>
        <taxon>Teleostei</taxon>
        <taxon>Neoteleostei</taxon>
        <taxon>Acanthomorphata</taxon>
        <taxon>Carangaria</taxon>
        <taxon>Carangaria incertae sedis</taxon>
        <taxon>Centropomidae</taxon>
        <taxon>Lates</taxon>
    </lineage>
</organism>
<dbReference type="Proteomes" id="UP001279410">
    <property type="component" value="Unassembled WGS sequence"/>
</dbReference>
<dbReference type="AlphaFoldDB" id="A0AAD3MQ64"/>
<accession>A0AAD3MQ64</accession>
<gene>
    <name evidence="1" type="ORF">AKAME5_001043200</name>
</gene>
<dbReference type="EMBL" id="BRZM01000033">
    <property type="protein sequence ID" value="GLD58300.1"/>
    <property type="molecule type" value="Genomic_DNA"/>
</dbReference>
<comment type="caution">
    <text evidence="1">The sequence shown here is derived from an EMBL/GenBank/DDBJ whole genome shotgun (WGS) entry which is preliminary data.</text>
</comment>